<evidence type="ECO:0000256" key="5">
    <source>
        <dbReference type="ARBA" id="ARBA00023242"/>
    </source>
</evidence>
<feature type="non-terminal residue" evidence="7">
    <location>
        <position position="346"/>
    </location>
</feature>
<feature type="non-terminal residue" evidence="7">
    <location>
        <position position="1"/>
    </location>
</feature>
<dbReference type="InterPro" id="IPR011084">
    <property type="entry name" value="DRMBL"/>
</dbReference>
<dbReference type="FunCoup" id="F4P5T9">
    <property type="interactions" value="347"/>
</dbReference>
<comment type="similarity">
    <text evidence="2">Belongs to the DNA repair metallo-beta-lactamase (DRMBL) family.</text>
</comment>
<dbReference type="Gene3D" id="3.40.50.12650">
    <property type="match status" value="1"/>
</dbReference>
<evidence type="ECO:0000256" key="3">
    <source>
        <dbReference type="ARBA" id="ARBA00022763"/>
    </source>
</evidence>
<dbReference type="OrthoDB" id="262529at2759"/>
<dbReference type="Gene3D" id="3.60.15.10">
    <property type="entry name" value="Ribonuclease Z/Hydroxyacylglutathione hydrolase-like"/>
    <property type="match status" value="1"/>
</dbReference>
<dbReference type="GO" id="GO:0006303">
    <property type="term" value="P:double-strand break repair via nonhomologous end joining"/>
    <property type="evidence" value="ECO:0000318"/>
    <property type="project" value="GO_Central"/>
</dbReference>
<dbReference type="PANTHER" id="PTHR23240">
    <property type="entry name" value="DNA CROSS-LINK REPAIR PROTEIN PSO2/SNM1-RELATED"/>
    <property type="match status" value="1"/>
</dbReference>
<dbReference type="CDD" id="cd16273">
    <property type="entry name" value="SNM1A-1C-like_MBL-fold"/>
    <property type="match status" value="1"/>
</dbReference>
<dbReference type="AlphaFoldDB" id="F4P5T9"/>
<keyword evidence="3" id="KW-0227">DNA damage</keyword>
<comment type="subcellular location">
    <subcellularLocation>
        <location evidence="1">Nucleus</location>
    </subcellularLocation>
</comment>
<dbReference type="GO" id="GO:0005634">
    <property type="term" value="C:nucleus"/>
    <property type="evidence" value="ECO:0000318"/>
    <property type="project" value="GO_Central"/>
</dbReference>
<dbReference type="InParanoid" id="F4P5T9"/>
<evidence type="ECO:0000313" key="8">
    <source>
        <dbReference type="Proteomes" id="UP000007241"/>
    </source>
</evidence>
<dbReference type="Pfam" id="PF07522">
    <property type="entry name" value="DRMBL"/>
    <property type="match status" value="1"/>
</dbReference>
<sequence length="346" mass="39051">SKCPWYKHISETSFTVDAFCYGVIPGCTAYFLTHFHSDHYGGLKKSFNSGPIYCSHITANLVAQQLGVDRSMLHTIPLNTRTEIQGIQVTFIDANHCPGSVIILFEIPSVDAMQNNRNVLHTGDFRVHSSHFTHPSFLSKPLIRLDEIYLDTTYCNPKYIFPLQDAVIASILRPPLCKILVVVGTYTIGKEKVFLAMSKAISSKIYADATKRRVLACLEDPDLDRLVVSQPEEANVHLCTMMQLNKTSLEGMLDKYKGRFTSIIAVRPTGWTFQKLKSPSQFSIASLKPRWLSPNITLIPLPYSEHSSFEELKCFVQKMNVDKVIPTVGMGSATTRHATYQWIEQW</sequence>
<dbReference type="HOGENOM" id="CLU_005260_2_2_1"/>
<feature type="domain" description="DNA repair metallo-beta-lactamase" evidence="6">
    <location>
        <begin position="223"/>
        <end position="331"/>
    </location>
</feature>
<name>F4P5T9_BATDJ</name>
<dbReference type="EMBL" id="GL882886">
    <property type="protein sequence ID" value="EGF79482.1"/>
    <property type="molecule type" value="Genomic_DNA"/>
</dbReference>
<evidence type="ECO:0000256" key="1">
    <source>
        <dbReference type="ARBA" id="ARBA00004123"/>
    </source>
</evidence>
<dbReference type="STRING" id="684364.F4P5T9"/>
<keyword evidence="5" id="KW-0539">Nucleus</keyword>
<dbReference type="PANTHER" id="PTHR23240:SF6">
    <property type="entry name" value="DNA CROSS-LINK REPAIR 1A PROTEIN"/>
    <property type="match status" value="1"/>
</dbReference>
<dbReference type="SUPFAM" id="SSF56281">
    <property type="entry name" value="Metallo-hydrolase/oxidoreductase"/>
    <property type="match status" value="1"/>
</dbReference>
<organism evidence="7 8">
    <name type="scientific">Batrachochytrium dendrobatidis (strain JAM81 / FGSC 10211)</name>
    <name type="common">Frog chytrid fungus</name>
    <dbReference type="NCBI Taxonomy" id="684364"/>
    <lineage>
        <taxon>Eukaryota</taxon>
        <taxon>Fungi</taxon>
        <taxon>Fungi incertae sedis</taxon>
        <taxon>Chytridiomycota</taxon>
        <taxon>Chytridiomycota incertae sedis</taxon>
        <taxon>Chytridiomycetes</taxon>
        <taxon>Rhizophydiales</taxon>
        <taxon>Rhizophydiales incertae sedis</taxon>
        <taxon>Batrachochytrium</taxon>
    </lineage>
</organism>
<protein>
    <recommendedName>
        <fullName evidence="6">DNA repair metallo-beta-lactamase domain-containing protein</fullName>
    </recommendedName>
</protein>
<dbReference type="GO" id="GO:0036297">
    <property type="term" value="P:interstrand cross-link repair"/>
    <property type="evidence" value="ECO:0000318"/>
    <property type="project" value="GO_Central"/>
</dbReference>
<keyword evidence="4" id="KW-0234">DNA repair</keyword>
<evidence type="ECO:0000259" key="6">
    <source>
        <dbReference type="Pfam" id="PF07522"/>
    </source>
</evidence>
<dbReference type="FunFam" id="3.40.50.12650:FF:000001">
    <property type="entry name" value="DNA cross-link repair 1A"/>
    <property type="match status" value="1"/>
</dbReference>
<dbReference type="GeneID" id="18237443"/>
<dbReference type="InterPro" id="IPR036866">
    <property type="entry name" value="RibonucZ/Hydroxyglut_hydro"/>
</dbReference>
<keyword evidence="8" id="KW-1185">Reference proteome</keyword>
<dbReference type="Proteomes" id="UP000007241">
    <property type="component" value="Unassembled WGS sequence"/>
</dbReference>
<evidence type="ECO:0000256" key="4">
    <source>
        <dbReference type="ARBA" id="ARBA00023204"/>
    </source>
</evidence>
<dbReference type="RefSeq" id="XP_006679767.1">
    <property type="nucleotide sequence ID" value="XM_006679704.1"/>
</dbReference>
<evidence type="ECO:0000313" key="7">
    <source>
        <dbReference type="EMBL" id="EGF79482.1"/>
    </source>
</evidence>
<dbReference type="OMA" id="KSGPIYC"/>
<evidence type="ECO:0000256" key="2">
    <source>
        <dbReference type="ARBA" id="ARBA00010304"/>
    </source>
</evidence>
<accession>F4P5T9</accession>
<proteinExistence type="inferred from homology"/>
<dbReference type="GO" id="GO:0003684">
    <property type="term" value="F:damaged DNA binding"/>
    <property type="evidence" value="ECO:0000318"/>
    <property type="project" value="GO_Central"/>
</dbReference>
<dbReference type="FunFam" id="3.60.15.10:FF:000010">
    <property type="entry name" value="DNA cross-link repair 1A"/>
    <property type="match status" value="1"/>
</dbReference>
<reference evidence="7 8" key="1">
    <citation type="submission" date="2009-12" db="EMBL/GenBank/DDBJ databases">
        <title>The draft genome of Batrachochytrium dendrobatidis.</title>
        <authorList>
            <consortium name="US DOE Joint Genome Institute (JGI-PGF)"/>
            <person name="Kuo A."/>
            <person name="Salamov A."/>
            <person name="Schmutz J."/>
            <person name="Lucas S."/>
            <person name="Pitluck S."/>
            <person name="Rosenblum E."/>
            <person name="Stajich J."/>
            <person name="Eisen M."/>
            <person name="Grigoriev I.V."/>
        </authorList>
    </citation>
    <scope>NUCLEOTIDE SEQUENCE [LARGE SCALE GENOMIC DNA]</scope>
    <source>
        <strain evidence="8">JAM81 / FGSC 10211</strain>
    </source>
</reference>
<gene>
    <name evidence="7" type="ORF">BATDEDRAFT_1998</name>
</gene>
<dbReference type="GO" id="GO:0035312">
    <property type="term" value="F:5'-3' DNA exonuclease activity"/>
    <property type="evidence" value="ECO:0000318"/>
    <property type="project" value="GO_Central"/>
</dbReference>